<dbReference type="InterPro" id="IPR002319">
    <property type="entry name" value="Phenylalanyl-tRNA_Synthase"/>
</dbReference>
<dbReference type="PaxDb" id="55529-EKX49162"/>
<dbReference type="EC" id="6.1.1.20" evidence="3"/>
<evidence type="ECO:0000313" key="16">
    <source>
        <dbReference type="EnsemblProtists" id="EKX49162"/>
    </source>
</evidence>
<dbReference type="EnsemblProtists" id="EKX49162">
    <property type="protein sequence ID" value="EKX49162"/>
    <property type="gene ID" value="GUITHDRAFT_68323"/>
</dbReference>
<evidence type="ECO:0000259" key="14">
    <source>
        <dbReference type="PROSITE" id="PS51447"/>
    </source>
</evidence>
<dbReference type="Gene3D" id="3.30.930.10">
    <property type="entry name" value="Bira Bifunctional Protein, Domain 2"/>
    <property type="match status" value="2"/>
</dbReference>
<organism evidence="15">
    <name type="scientific">Guillardia theta (strain CCMP2712)</name>
    <name type="common">Cryptophyte</name>
    <dbReference type="NCBI Taxonomy" id="905079"/>
    <lineage>
        <taxon>Eukaryota</taxon>
        <taxon>Cryptophyceae</taxon>
        <taxon>Pyrenomonadales</taxon>
        <taxon>Geminigeraceae</taxon>
        <taxon>Guillardia</taxon>
    </lineage>
</organism>
<dbReference type="GO" id="GO:0004826">
    <property type="term" value="F:phenylalanine-tRNA ligase activity"/>
    <property type="evidence" value="ECO:0007669"/>
    <property type="project" value="UniProtKB-EC"/>
</dbReference>
<reference evidence="17" key="2">
    <citation type="submission" date="2012-11" db="EMBL/GenBank/DDBJ databases">
        <authorList>
            <person name="Kuo A."/>
            <person name="Curtis B.A."/>
            <person name="Tanifuji G."/>
            <person name="Burki F."/>
            <person name="Gruber A."/>
            <person name="Irimia M."/>
            <person name="Maruyama S."/>
            <person name="Arias M.C."/>
            <person name="Ball S.G."/>
            <person name="Gile G.H."/>
            <person name="Hirakawa Y."/>
            <person name="Hopkins J.F."/>
            <person name="Rensing S.A."/>
            <person name="Schmutz J."/>
            <person name="Symeonidi A."/>
            <person name="Elias M."/>
            <person name="Eveleigh R.J."/>
            <person name="Herman E.K."/>
            <person name="Klute M.J."/>
            <person name="Nakayama T."/>
            <person name="Obornik M."/>
            <person name="Reyes-Prieto A."/>
            <person name="Armbrust E.V."/>
            <person name="Aves S.J."/>
            <person name="Beiko R.G."/>
            <person name="Coutinho P."/>
            <person name="Dacks J.B."/>
            <person name="Durnford D.G."/>
            <person name="Fast N.M."/>
            <person name="Green B.R."/>
            <person name="Grisdale C."/>
            <person name="Hempe F."/>
            <person name="Henrissat B."/>
            <person name="Hoppner M.P."/>
            <person name="Ishida K.-I."/>
            <person name="Kim E."/>
            <person name="Koreny L."/>
            <person name="Kroth P.G."/>
            <person name="Liu Y."/>
            <person name="Malik S.-B."/>
            <person name="Maier U.G."/>
            <person name="McRose D."/>
            <person name="Mock T."/>
            <person name="Neilson J.A."/>
            <person name="Onodera N.T."/>
            <person name="Poole A.M."/>
            <person name="Pritham E.J."/>
            <person name="Richards T.A."/>
            <person name="Rocap G."/>
            <person name="Roy S.W."/>
            <person name="Sarai C."/>
            <person name="Schaack S."/>
            <person name="Shirato S."/>
            <person name="Slamovits C.H."/>
            <person name="Spencer D.F."/>
            <person name="Suzuki S."/>
            <person name="Worden A.Z."/>
            <person name="Zauner S."/>
            <person name="Barry K."/>
            <person name="Bell C."/>
            <person name="Bharti A.K."/>
            <person name="Crow J.A."/>
            <person name="Grimwood J."/>
            <person name="Kramer R."/>
            <person name="Lindquist E."/>
            <person name="Lucas S."/>
            <person name="Salamov A."/>
            <person name="McFadden G.I."/>
            <person name="Lane C.E."/>
            <person name="Keeling P.J."/>
            <person name="Gray M.W."/>
            <person name="Grigoriev I.V."/>
            <person name="Archibald J.M."/>
        </authorList>
    </citation>
    <scope>NUCLEOTIDE SEQUENCE</scope>
    <source>
        <strain evidence="17">CCMP2712</strain>
    </source>
</reference>
<dbReference type="SUPFAM" id="SSF54991">
    <property type="entry name" value="Anticodon-binding domain of PheRS"/>
    <property type="match status" value="1"/>
</dbReference>
<evidence type="ECO:0000256" key="4">
    <source>
        <dbReference type="ARBA" id="ARBA00022598"/>
    </source>
</evidence>
<evidence type="ECO:0000313" key="17">
    <source>
        <dbReference type="Proteomes" id="UP000011087"/>
    </source>
</evidence>
<comment type="catalytic activity">
    <reaction evidence="12">
        <text>tRNA(Phe) + L-phenylalanine + ATP = L-phenylalanyl-tRNA(Phe) + AMP + diphosphate + H(+)</text>
        <dbReference type="Rhea" id="RHEA:19413"/>
        <dbReference type="Rhea" id="RHEA-COMP:9668"/>
        <dbReference type="Rhea" id="RHEA-COMP:9699"/>
        <dbReference type="ChEBI" id="CHEBI:15378"/>
        <dbReference type="ChEBI" id="CHEBI:30616"/>
        <dbReference type="ChEBI" id="CHEBI:33019"/>
        <dbReference type="ChEBI" id="CHEBI:58095"/>
        <dbReference type="ChEBI" id="CHEBI:78442"/>
        <dbReference type="ChEBI" id="CHEBI:78531"/>
        <dbReference type="ChEBI" id="CHEBI:456215"/>
        <dbReference type="EC" id="6.1.1.20"/>
    </reaction>
</comment>
<dbReference type="KEGG" id="gtt:GUITHDRAFT_68323"/>
<dbReference type="GO" id="GO:0005524">
    <property type="term" value="F:ATP binding"/>
    <property type="evidence" value="ECO:0007669"/>
    <property type="project" value="UniProtKB-KW"/>
</dbReference>
<keyword evidence="5" id="KW-0547">Nucleotide-binding</keyword>
<dbReference type="Proteomes" id="UP000011087">
    <property type="component" value="Unassembled WGS sequence"/>
</dbReference>
<dbReference type="EMBL" id="JH992983">
    <property type="protein sequence ID" value="EKX49162.1"/>
    <property type="molecule type" value="Genomic_DNA"/>
</dbReference>
<reference evidence="15 17" key="1">
    <citation type="journal article" date="2012" name="Nature">
        <title>Algal genomes reveal evolutionary mosaicism and the fate of nucleomorphs.</title>
        <authorList>
            <consortium name="DOE Joint Genome Institute"/>
            <person name="Curtis B.A."/>
            <person name="Tanifuji G."/>
            <person name="Burki F."/>
            <person name="Gruber A."/>
            <person name="Irimia M."/>
            <person name="Maruyama S."/>
            <person name="Arias M.C."/>
            <person name="Ball S.G."/>
            <person name="Gile G.H."/>
            <person name="Hirakawa Y."/>
            <person name="Hopkins J.F."/>
            <person name="Kuo A."/>
            <person name="Rensing S.A."/>
            <person name="Schmutz J."/>
            <person name="Symeonidi A."/>
            <person name="Elias M."/>
            <person name="Eveleigh R.J."/>
            <person name="Herman E.K."/>
            <person name="Klute M.J."/>
            <person name="Nakayama T."/>
            <person name="Obornik M."/>
            <person name="Reyes-Prieto A."/>
            <person name="Armbrust E.V."/>
            <person name="Aves S.J."/>
            <person name="Beiko R.G."/>
            <person name="Coutinho P."/>
            <person name="Dacks J.B."/>
            <person name="Durnford D.G."/>
            <person name="Fast N.M."/>
            <person name="Green B.R."/>
            <person name="Grisdale C.J."/>
            <person name="Hempel F."/>
            <person name="Henrissat B."/>
            <person name="Hoppner M.P."/>
            <person name="Ishida K."/>
            <person name="Kim E."/>
            <person name="Koreny L."/>
            <person name="Kroth P.G."/>
            <person name="Liu Y."/>
            <person name="Malik S.B."/>
            <person name="Maier U.G."/>
            <person name="McRose D."/>
            <person name="Mock T."/>
            <person name="Neilson J.A."/>
            <person name="Onodera N.T."/>
            <person name="Poole A.M."/>
            <person name="Pritham E.J."/>
            <person name="Richards T.A."/>
            <person name="Rocap G."/>
            <person name="Roy S.W."/>
            <person name="Sarai C."/>
            <person name="Schaack S."/>
            <person name="Shirato S."/>
            <person name="Slamovits C.H."/>
            <person name="Spencer D.F."/>
            <person name="Suzuki S."/>
            <person name="Worden A.Z."/>
            <person name="Zauner S."/>
            <person name="Barry K."/>
            <person name="Bell C."/>
            <person name="Bharti A.K."/>
            <person name="Crow J.A."/>
            <person name="Grimwood J."/>
            <person name="Kramer R."/>
            <person name="Lindquist E."/>
            <person name="Lucas S."/>
            <person name="Salamov A."/>
            <person name="McFadden G.I."/>
            <person name="Lane C.E."/>
            <person name="Keeling P.J."/>
            <person name="Gray M.W."/>
            <person name="Grigoriev I.V."/>
            <person name="Archibald J.M."/>
        </authorList>
    </citation>
    <scope>NUCLEOTIDE SEQUENCE</scope>
    <source>
        <strain evidence="15 17">CCMP2712</strain>
    </source>
</reference>
<evidence type="ECO:0000256" key="7">
    <source>
        <dbReference type="ARBA" id="ARBA00022917"/>
    </source>
</evidence>
<dbReference type="Pfam" id="PF01409">
    <property type="entry name" value="tRNA-synt_2d"/>
    <property type="match status" value="1"/>
</dbReference>
<evidence type="ECO:0000256" key="12">
    <source>
        <dbReference type="ARBA" id="ARBA00049255"/>
    </source>
</evidence>
<keyword evidence="4" id="KW-0436">Ligase</keyword>
<reference evidence="16" key="3">
    <citation type="submission" date="2016-03" db="UniProtKB">
        <authorList>
            <consortium name="EnsemblProtists"/>
        </authorList>
    </citation>
    <scope>IDENTIFICATION</scope>
</reference>
<feature type="domain" description="Aminoacyl-transfer RNA synthetases class-II family profile" evidence="13">
    <location>
        <begin position="30"/>
        <end position="287"/>
    </location>
</feature>
<dbReference type="InterPro" id="IPR036690">
    <property type="entry name" value="Fdx_antiC-bd_sf"/>
</dbReference>
<dbReference type="Pfam" id="PF03147">
    <property type="entry name" value="FDX-ACB"/>
    <property type="match status" value="1"/>
</dbReference>
<dbReference type="SUPFAM" id="SSF55681">
    <property type="entry name" value="Class II aaRS and biotin synthetases"/>
    <property type="match status" value="1"/>
</dbReference>
<dbReference type="PANTHER" id="PTHR11538:SF41">
    <property type="entry name" value="PHENYLALANINE--TRNA LIGASE, MITOCHONDRIAL"/>
    <property type="match status" value="1"/>
</dbReference>
<dbReference type="SMART" id="SM00896">
    <property type="entry name" value="FDX-ACB"/>
    <property type="match status" value="1"/>
</dbReference>
<comment type="similarity">
    <text evidence="2">Belongs to the class-II aminoacyl-tRNA synthetase family.</text>
</comment>
<comment type="subcellular location">
    <subcellularLocation>
        <location evidence="1">Mitochondrion matrix</location>
    </subcellularLocation>
</comment>
<evidence type="ECO:0000256" key="6">
    <source>
        <dbReference type="ARBA" id="ARBA00022840"/>
    </source>
</evidence>
<protein>
    <recommendedName>
        <fullName evidence="3">phenylalanine--tRNA ligase</fullName>
        <ecNumber evidence="3">6.1.1.20</ecNumber>
    </recommendedName>
    <alternativeName>
        <fullName evidence="11">Phenylalanyl-tRNA synthetase</fullName>
    </alternativeName>
</protein>
<dbReference type="PROSITE" id="PS51447">
    <property type="entry name" value="FDX_ACB"/>
    <property type="match status" value="1"/>
</dbReference>
<dbReference type="AlphaFoldDB" id="L1JLD9"/>
<evidence type="ECO:0000259" key="13">
    <source>
        <dbReference type="PROSITE" id="PS50862"/>
    </source>
</evidence>
<name>L1JLD9_GUITC</name>
<evidence type="ECO:0000256" key="9">
    <source>
        <dbReference type="ARBA" id="ARBA00023128"/>
    </source>
</evidence>
<evidence type="ECO:0000256" key="5">
    <source>
        <dbReference type="ARBA" id="ARBA00022741"/>
    </source>
</evidence>
<evidence type="ECO:0000256" key="11">
    <source>
        <dbReference type="ARBA" id="ARBA00031194"/>
    </source>
</evidence>
<dbReference type="PROSITE" id="PS50862">
    <property type="entry name" value="AA_TRNA_LIGASE_II"/>
    <property type="match status" value="1"/>
</dbReference>
<dbReference type="STRING" id="905079.L1JLD9"/>
<evidence type="ECO:0000256" key="1">
    <source>
        <dbReference type="ARBA" id="ARBA00004305"/>
    </source>
</evidence>
<feature type="domain" description="FDX-ACB" evidence="14">
    <location>
        <begin position="289"/>
        <end position="360"/>
    </location>
</feature>
<keyword evidence="17" id="KW-1185">Reference proteome</keyword>
<dbReference type="OMA" id="GYTICAD"/>
<evidence type="ECO:0000313" key="15">
    <source>
        <dbReference type="EMBL" id="EKX49162.1"/>
    </source>
</evidence>
<dbReference type="HOGENOM" id="CLU_022696_1_0_1"/>
<dbReference type="GeneID" id="17305833"/>
<gene>
    <name evidence="15" type="ORF">GUITHDRAFT_68323</name>
</gene>
<dbReference type="InterPro" id="IPR045864">
    <property type="entry name" value="aa-tRNA-synth_II/BPL/LPL"/>
</dbReference>
<sequence>MGPKSNIVQSIASKVGRNLHRQDDHPLQIIKTWINQYFLDKYKAKDGSCMFTTFDDLSPIVTKAMCFDDLLTPEDHPSRSRQDTYYVDDDRLLRSHMTAHQTTLMREGHRQSVLFLPPALEADASPRAFLCTGDVYRRDAIDSCHYPCFHQMDGVRIFSWEELGVDCHEKAEEIVLSDLKNALAGMIEVVFGKVEMKWTESYFPFTHPSLELEIFFNGKWLEERRSRETRPTADRWSRWAFGLGLERLAMILFQIPDIRLFWSTDKRFTSQFQGVLSSGRKNVVFAPFSKYPICYKDVSLWHPPVMHDNDVMEIIREVVGDSAEDVEVIDAFVHPKTGRSSKCYRISYRSMERTLTNVSA</sequence>
<keyword evidence="7" id="KW-0648">Protein biosynthesis</keyword>
<keyword evidence="10 15" id="KW-0030">Aminoacyl-tRNA synthetase</keyword>
<dbReference type="PANTHER" id="PTHR11538">
    <property type="entry name" value="PHENYLALANYL-TRNA SYNTHETASE"/>
    <property type="match status" value="1"/>
</dbReference>
<keyword evidence="8" id="KW-0809">Transit peptide</keyword>
<evidence type="ECO:0000256" key="3">
    <source>
        <dbReference type="ARBA" id="ARBA00012814"/>
    </source>
</evidence>
<dbReference type="FunFam" id="3.30.70.380:FF:000002">
    <property type="entry name" value="phenylalanine--tRNA ligase, mitochondrial"/>
    <property type="match status" value="1"/>
</dbReference>
<dbReference type="GO" id="GO:0005759">
    <property type="term" value="C:mitochondrial matrix"/>
    <property type="evidence" value="ECO:0007669"/>
    <property type="project" value="UniProtKB-SubCell"/>
</dbReference>
<dbReference type="GO" id="GO:0006432">
    <property type="term" value="P:phenylalanyl-tRNA aminoacylation"/>
    <property type="evidence" value="ECO:0007669"/>
    <property type="project" value="TreeGrafter"/>
</dbReference>
<dbReference type="InterPro" id="IPR005121">
    <property type="entry name" value="Fdx_antiC-bd"/>
</dbReference>
<evidence type="ECO:0000256" key="10">
    <source>
        <dbReference type="ARBA" id="ARBA00023146"/>
    </source>
</evidence>
<dbReference type="InterPro" id="IPR006195">
    <property type="entry name" value="aa-tRNA-synth_II"/>
</dbReference>
<dbReference type="RefSeq" id="XP_005836142.1">
    <property type="nucleotide sequence ID" value="XM_005836085.1"/>
</dbReference>
<evidence type="ECO:0000256" key="8">
    <source>
        <dbReference type="ARBA" id="ARBA00022946"/>
    </source>
</evidence>
<dbReference type="OrthoDB" id="4457at2759"/>
<evidence type="ECO:0000256" key="2">
    <source>
        <dbReference type="ARBA" id="ARBA00008226"/>
    </source>
</evidence>
<dbReference type="GO" id="GO:0000049">
    <property type="term" value="F:tRNA binding"/>
    <property type="evidence" value="ECO:0007669"/>
    <property type="project" value="InterPro"/>
</dbReference>
<accession>L1JLD9</accession>
<dbReference type="Gene3D" id="3.30.70.380">
    <property type="entry name" value="Ferrodoxin-fold anticodon-binding domain"/>
    <property type="match status" value="1"/>
</dbReference>
<proteinExistence type="inferred from homology"/>
<keyword evidence="6" id="KW-0067">ATP-binding</keyword>
<dbReference type="eggNOG" id="KOG2783">
    <property type="taxonomic scope" value="Eukaryota"/>
</dbReference>
<keyword evidence="9" id="KW-0496">Mitochondrion</keyword>